<dbReference type="AlphaFoldDB" id="A0A2K3MJ34"/>
<name>A0A2K3MJ34_TRIPR</name>
<protein>
    <submittedName>
        <fullName evidence="2">Uncharacterized protein</fullName>
    </submittedName>
</protein>
<sequence length="40" mass="4041">GQIGPGKAQKQRGTEEEKVAGGGMQRCGAVAVAVSGNRKE</sequence>
<reference evidence="2 3" key="1">
    <citation type="journal article" date="2014" name="Am. J. Bot.">
        <title>Genome assembly and annotation for red clover (Trifolium pratense; Fabaceae).</title>
        <authorList>
            <person name="Istvanek J."/>
            <person name="Jaros M."/>
            <person name="Krenek A."/>
            <person name="Repkova J."/>
        </authorList>
    </citation>
    <scope>NUCLEOTIDE SEQUENCE [LARGE SCALE GENOMIC DNA]</scope>
    <source>
        <strain evidence="3">cv. Tatra</strain>
        <tissue evidence="2">Young leaves</tissue>
    </source>
</reference>
<evidence type="ECO:0000313" key="2">
    <source>
        <dbReference type="EMBL" id="PNX90792.1"/>
    </source>
</evidence>
<feature type="region of interest" description="Disordered" evidence="1">
    <location>
        <begin position="1"/>
        <end position="24"/>
    </location>
</feature>
<evidence type="ECO:0000313" key="3">
    <source>
        <dbReference type="Proteomes" id="UP000236291"/>
    </source>
</evidence>
<comment type="caution">
    <text evidence="2">The sequence shown here is derived from an EMBL/GenBank/DDBJ whole genome shotgun (WGS) entry which is preliminary data.</text>
</comment>
<feature type="non-terminal residue" evidence="2">
    <location>
        <position position="1"/>
    </location>
</feature>
<proteinExistence type="predicted"/>
<dbReference type="Proteomes" id="UP000236291">
    <property type="component" value="Unassembled WGS sequence"/>
</dbReference>
<organism evidence="2 3">
    <name type="scientific">Trifolium pratense</name>
    <name type="common">Red clover</name>
    <dbReference type="NCBI Taxonomy" id="57577"/>
    <lineage>
        <taxon>Eukaryota</taxon>
        <taxon>Viridiplantae</taxon>
        <taxon>Streptophyta</taxon>
        <taxon>Embryophyta</taxon>
        <taxon>Tracheophyta</taxon>
        <taxon>Spermatophyta</taxon>
        <taxon>Magnoliopsida</taxon>
        <taxon>eudicotyledons</taxon>
        <taxon>Gunneridae</taxon>
        <taxon>Pentapetalae</taxon>
        <taxon>rosids</taxon>
        <taxon>fabids</taxon>
        <taxon>Fabales</taxon>
        <taxon>Fabaceae</taxon>
        <taxon>Papilionoideae</taxon>
        <taxon>50 kb inversion clade</taxon>
        <taxon>NPAAA clade</taxon>
        <taxon>Hologalegina</taxon>
        <taxon>IRL clade</taxon>
        <taxon>Trifolieae</taxon>
        <taxon>Trifolium</taxon>
    </lineage>
</organism>
<evidence type="ECO:0000256" key="1">
    <source>
        <dbReference type="SAM" id="MobiDB-lite"/>
    </source>
</evidence>
<accession>A0A2K3MJ34</accession>
<gene>
    <name evidence="2" type="ORF">L195_g046919</name>
</gene>
<reference evidence="2 3" key="2">
    <citation type="journal article" date="2017" name="Front. Plant Sci.">
        <title>Gene Classification and Mining of Molecular Markers Useful in Red Clover (Trifolium pratense) Breeding.</title>
        <authorList>
            <person name="Istvanek J."/>
            <person name="Dluhosova J."/>
            <person name="Dluhos P."/>
            <person name="Patkova L."/>
            <person name="Nedelnik J."/>
            <person name="Repkova J."/>
        </authorList>
    </citation>
    <scope>NUCLEOTIDE SEQUENCE [LARGE SCALE GENOMIC DNA]</scope>
    <source>
        <strain evidence="3">cv. Tatra</strain>
        <tissue evidence="2">Young leaves</tissue>
    </source>
</reference>
<dbReference type="EMBL" id="ASHM01064011">
    <property type="protein sequence ID" value="PNX90792.1"/>
    <property type="molecule type" value="Genomic_DNA"/>
</dbReference>